<proteinExistence type="predicted"/>
<dbReference type="Pfam" id="PF11887">
    <property type="entry name" value="Mce4_CUP1"/>
    <property type="match status" value="1"/>
</dbReference>
<feature type="domain" description="Mammalian cell entry C-terminal" evidence="4">
    <location>
        <begin position="118"/>
        <end position="337"/>
    </location>
</feature>
<dbReference type="InterPro" id="IPR005693">
    <property type="entry name" value="Mce"/>
</dbReference>
<dbReference type="OrthoDB" id="4371474at2"/>
<keyword evidence="2" id="KW-0812">Transmembrane</keyword>
<dbReference type="InterPro" id="IPR003399">
    <property type="entry name" value="Mce/MlaD"/>
</dbReference>
<keyword evidence="2" id="KW-1133">Transmembrane helix</keyword>
<dbReference type="RefSeq" id="WP_117358878.1">
    <property type="nucleotide sequence ID" value="NZ_QURH01000314.1"/>
</dbReference>
<dbReference type="Proteomes" id="UP000261811">
    <property type="component" value="Unassembled WGS sequence"/>
</dbReference>
<keyword evidence="2" id="KW-0472">Membrane</keyword>
<evidence type="ECO:0000256" key="2">
    <source>
        <dbReference type="SAM" id="Phobius"/>
    </source>
</evidence>
<dbReference type="AlphaFoldDB" id="A0A372JJ56"/>
<dbReference type="Pfam" id="PF02470">
    <property type="entry name" value="MlaD"/>
    <property type="match status" value="1"/>
</dbReference>
<evidence type="ECO:0000259" key="3">
    <source>
        <dbReference type="Pfam" id="PF02470"/>
    </source>
</evidence>
<organism evidence="5 6">
    <name type="scientific">Actinomadura logoneensis</name>
    <dbReference type="NCBI Taxonomy" id="2293572"/>
    <lineage>
        <taxon>Bacteria</taxon>
        <taxon>Bacillati</taxon>
        <taxon>Actinomycetota</taxon>
        <taxon>Actinomycetes</taxon>
        <taxon>Streptosporangiales</taxon>
        <taxon>Thermomonosporaceae</taxon>
        <taxon>Actinomadura</taxon>
    </lineage>
</organism>
<name>A0A372JJ56_9ACTN</name>
<comment type="caution">
    <text evidence="5">The sequence shown here is derived from an EMBL/GenBank/DDBJ whole genome shotgun (WGS) entry which is preliminary data.</text>
</comment>
<keyword evidence="6" id="KW-1185">Reference proteome</keyword>
<evidence type="ECO:0000259" key="4">
    <source>
        <dbReference type="Pfam" id="PF11887"/>
    </source>
</evidence>
<protein>
    <submittedName>
        <fullName evidence="5">MCE family protein</fullName>
    </submittedName>
</protein>
<sequence>MNRRIAINLGVFAALAVVMTVWAFTNVVRFDAIDRPYHLTVEFESSPGLHPNFEVDYLGVRVGHIQRVELGKDRVVVRLGMDRGVKIPQGATAAAARKSAVGEPVVELTPAPGMGHAAPMRPGTVIPKSKTTVPPKYSDLFAAVLQTLKAVKPEDARIITRELAAGWSGRQDSFRQIIQGGDQLAGTFAQNTQMLDGLVKDLSRISTVLNQNRSALGEGVDNLAALTGALSEVRGELAELRDRGPGLLGSFNTLLDRSGADIDCMVDNLGTLDFKRHDPRILTHLGEIFQLAPRLRTVLNGIIGQHQGQTVLNVAFMFTLKTQAALEYRYPQPQPQVTTPPTCPGGRVPGVVAQKPYKGKSPGDTLPAHDPALDRPSSIDARNAAGHSGNPSSGPPAWLVYVPPVVALLVLVRVMMGSVPAMSRLSRLPRPRRRRRK</sequence>
<feature type="region of interest" description="Disordered" evidence="1">
    <location>
        <begin position="335"/>
        <end position="393"/>
    </location>
</feature>
<dbReference type="PANTHER" id="PTHR33371">
    <property type="entry name" value="INTERMEMBRANE PHOSPHOLIPID TRANSPORT SYSTEM BINDING PROTEIN MLAD-RELATED"/>
    <property type="match status" value="1"/>
</dbReference>
<gene>
    <name evidence="5" type="ORF">DZF91_19425</name>
</gene>
<dbReference type="NCBIfam" id="TIGR00996">
    <property type="entry name" value="Mtu_fam_mce"/>
    <property type="match status" value="1"/>
</dbReference>
<dbReference type="InterPro" id="IPR052336">
    <property type="entry name" value="MlaD_Phospholipid_Transporter"/>
</dbReference>
<feature type="transmembrane region" description="Helical" evidence="2">
    <location>
        <begin position="398"/>
        <end position="425"/>
    </location>
</feature>
<accession>A0A372JJ56</accession>
<evidence type="ECO:0000313" key="5">
    <source>
        <dbReference type="EMBL" id="RFU39990.1"/>
    </source>
</evidence>
<dbReference type="InterPro" id="IPR024516">
    <property type="entry name" value="Mce_C"/>
</dbReference>
<reference evidence="5 6" key="1">
    <citation type="submission" date="2018-08" db="EMBL/GenBank/DDBJ databases">
        <title>Actinomadura jelena sp. nov., a novel Actinomycete isolated from soil in Chad.</title>
        <authorList>
            <person name="Shi L."/>
        </authorList>
    </citation>
    <scope>NUCLEOTIDE SEQUENCE [LARGE SCALE GENOMIC DNA]</scope>
    <source>
        <strain evidence="5 6">NEAU-G17</strain>
    </source>
</reference>
<dbReference type="EMBL" id="QURH01000314">
    <property type="protein sequence ID" value="RFU39990.1"/>
    <property type="molecule type" value="Genomic_DNA"/>
</dbReference>
<evidence type="ECO:0000256" key="1">
    <source>
        <dbReference type="SAM" id="MobiDB-lite"/>
    </source>
</evidence>
<dbReference type="PANTHER" id="PTHR33371:SF4">
    <property type="entry name" value="INTERMEMBRANE PHOSPHOLIPID TRANSPORT SYSTEM BINDING PROTEIN MLAD"/>
    <property type="match status" value="1"/>
</dbReference>
<evidence type="ECO:0000313" key="6">
    <source>
        <dbReference type="Proteomes" id="UP000261811"/>
    </source>
</evidence>
<feature type="domain" description="Mce/MlaD" evidence="3">
    <location>
        <begin position="36"/>
        <end position="110"/>
    </location>
</feature>